<evidence type="ECO:0000313" key="2">
    <source>
        <dbReference type="Proteomes" id="UP000828390"/>
    </source>
</evidence>
<name>A0A9D4RZX7_DREPO</name>
<protein>
    <submittedName>
        <fullName evidence="1">Uncharacterized protein</fullName>
    </submittedName>
</protein>
<organism evidence="1 2">
    <name type="scientific">Dreissena polymorpha</name>
    <name type="common">Zebra mussel</name>
    <name type="synonym">Mytilus polymorpha</name>
    <dbReference type="NCBI Taxonomy" id="45954"/>
    <lineage>
        <taxon>Eukaryota</taxon>
        <taxon>Metazoa</taxon>
        <taxon>Spiralia</taxon>
        <taxon>Lophotrochozoa</taxon>
        <taxon>Mollusca</taxon>
        <taxon>Bivalvia</taxon>
        <taxon>Autobranchia</taxon>
        <taxon>Heteroconchia</taxon>
        <taxon>Euheterodonta</taxon>
        <taxon>Imparidentia</taxon>
        <taxon>Neoheterodontei</taxon>
        <taxon>Myida</taxon>
        <taxon>Dreissenoidea</taxon>
        <taxon>Dreissenidae</taxon>
        <taxon>Dreissena</taxon>
    </lineage>
</organism>
<sequence length="81" mass="8780">MKAFAGHLSLFKYSSVIAIFSAERVDNAKLLKGINYETGLCGTLTPSTVGQLLFRTCANILTIQFYTLDTQKGSVSTPTCL</sequence>
<dbReference type="EMBL" id="JAIWYP010000001">
    <property type="protein sequence ID" value="KAH3884702.1"/>
    <property type="molecule type" value="Genomic_DNA"/>
</dbReference>
<comment type="caution">
    <text evidence="1">The sequence shown here is derived from an EMBL/GenBank/DDBJ whole genome shotgun (WGS) entry which is preliminary data.</text>
</comment>
<reference evidence="1" key="2">
    <citation type="submission" date="2020-11" db="EMBL/GenBank/DDBJ databases">
        <authorList>
            <person name="McCartney M.A."/>
            <person name="Auch B."/>
            <person name="Kono T."/>
            <person name="Mallez S."/>
            <person name="Becker A."/>
            <person name="Gohl D.M."/>
            <person name="Silverstein K.A.T."/>
            <person name="Koren S."/>
            <person name="Bechman K.B."/>
            <person name="Herman A."/>
            <person name="Abrahante J.E."/>
            <person name="Garbe J."/>
        </authorList>
    </citation>
    <scope>NUCLEOTIDE SEQUENCE</scope>
    <source>
        <strain evidence="1">Duluth1</strain>
        <tissue evidence="1">Whole animal</tissue>
    </source>
</reference>
<accession>A0A9D4RZX7</accession>
<proteinExistence type="predicted"/>
<gene>
    <name evidence="1" type="ORF">DPMN_008688</name>
</gene>
<keyword evidence="2" id="KW-1185">Reference proteome</keyword>
<dbReference type="AlphaFoldDB" id="A0A9D4RZX7"/>
<evidence type="ECO:0000313" key="1">
    <source>
        <dbReference type="EMBL" id="KAH3884702.1"/>
    </source>
</evidence>
<dbReference type="Proteomes" id="UP000828390">
    <property type="component" value="Unassembled WGS sequence"/>
</dbReference>
<reference evidence="1" key="1">
    <citation type="journal article" date="2019" name="bioRxiv">
        <title>The Genome of the Zebra Mussel, Dreissena polymorpha: A Resource for Invasive Species Research.</title>
        <authorList>
            <person name="McCartney M.A."/>
            <person name="Auch B."/>
            <person name="Kono T."/>
            <person name="Mallez S."/>
            <person name="Zhang Y."/>
            <person name="Obille A."/>
            <person name="Becker A."/>
            <person name="Abrahante J.E."/>
            <person name="Garbe J."/>
            <person name="Badalamenti J.P."/>
            <person name="Herman A."/>
            <person name="Mangelson H."/>
            <person name="Liachko I."/>
            <person name="Sullivan S."/>
            <person name="Sone E.D."/>
            <person name="Koren S."/>
            <person name="Silverstein K.A.T."/>
            <person name="Beckman K.B."/>
            <person name="Gohl D.M."/>
        </authorList>
    </citation>
    <scope>NUCLEOTIDE SEQUENCE</scope>
    <source>
        <strain evidence="1">Duluth1</strain>
        <tissue evidence="1">Whole animal</tissue>
    </source>
</reference>